<dbReference type="STRING" id="1445510.YC6258_01996"/>
<dbReference type="PATRIC" id="fig|1445510.3.peg.1953"/>
<evidence type="ECO:0000256" key="5">
    <source>
        <dbReference type="ARBA" id="ARBA00023002"/>
    </source>
</evidence>
<sequence length="542" mass="60770">MEWLSRQFNSRLDDALNSGAFDFIILGAGFFGAYTACQLIEQSYPRKPRILLIEQGHFGLPHHYTTYPYLTKADLAAVNGSWQGARVYYESKDLVREERGHRVYNVVGGDSHFWDLCVPRPSLDDMSKWPSGMAETLEENLIEAEQQLGVRSQPGYWRGALQERMIERVSQVTSQWDSVQYVSGAPMAIQTSSPYSGQLSRGPYSPINNLLEHLSRDARQDIHLVSGCKVKQLMMTGKYVTQIKVMDENRNQIRLIDVPSRTQVISTMGCRESTALFLHSFDQNHRSFSHIGRNLNSHLRSVFHLQIRRELLGMAQTSFRHNAGIVVQGKDYLFQIYACPGRVASGMVGMHHPVGTPVPEQNSRWITLSLVAQTALSGHRSRLVLESEKSLTGATPMARYYVGQKEMDCWQNNDRLAVRLLGMLTGNKAPEGSVYWRHGEQWLTEAPKTTGLVRLAVGSSVHECGTLSISNDSNQGILDIWGQCHSIYNLSCLDTAAVPWMGAGSPVLPTMAWGRLASQQIVHQWQATPSHRPAAINGRIFS</sequence>
<dbReference type="OrthoDB" id="9787779at2"/>
<feature type="domain" description="Glucose-methanol-choline oxidoreductase C-terminal" evidence="6">
    <location>
        <begin position="446"/>
        <end position="514"/>
    </location>
</feature>
<proteinExistence type="inferred from homology"/>
<dbReference type="Gene3D" id="3.50.50.60">
    <property type="entry name" value="FAD/NAD(P)-binding domain"/>
    <property type="match status" value="2"/>
</dbReference>
<evidence type="ECO:0000256" key="4">
    <source>
        <dbReference type="ARBA" id="ARBA00022827"/>
    </source>
</evidence>
<evidence type="ECO:0000313" key="7">
    <source>
        <dbReference type="EMBL" id="AJQ94040.1"/>
    </source>
</evidence>
<keyword evidence="3" id="KW-0285">Flavoprotein</keyword>
<dbReference type="Pfam" id="PF05199">
    <property type="entry name" value="GMC_oxred_C"/>
    <property type="match status" value="1"/>
</dbReference>
<evidence type="ECO:0000313" key="8">
    <source>
        <dbReference type="Proteomes" id="UP000032266"/>
    </source>
</evidence>
<dbReference type="Proteomes" id="UP000032266">
    <property type="component" value="Chromosome"/>
</dbReference>
<organism evidence="7 8">
    <name type="scientific">Gynuella sunshinyii YC6258</name>
    <dbReference type="NCBI Taxonomy" id="1445510"/>
    <lineage>
        <taxon>Bacteria</taxon>
        <taxon>Pseudomonadati</taxon>
        <taxon>Pseudomonadota</taxon>
        <taxon>Gammaproteobacteria</taxon>
        <taxon>Oceanospirillales</taxon>
        <taxon>Saccharospirillaceae</taxon>
        <taxon>Gynuella</taxon>
    </lineage>
</organism>
<dbReference type="InterPro" id="IPR051473">
    <property type="entry name" value="P2Ox-like"/>
</dbReference>
<evidence type="ECO:0000256" key="2">
    <source>
        <dbReference type="ARBA" id="ARBA00010790"/>
    </source>
</evidence>
<dbReference type="RefSeq" id="WP_044616653.1">
    <property type="nucleotide sequence ID" value="NZ_CP007142.1"/>
</dbReference>
<name>A0A0C5V3D0_9GAMM</name>
<evidence type="ECO:0000256" key="1">
    <source>
        <dbReference type="ARBA" id="ARBA00001974"/>
    </source>
</evidence>
<comment type="cofactor">
    <cofactor evidence="1">
        <name>FAD</name>
        <dbReference type="ChEBI" id="CHEBI:57692"/>
    </cofactor>
</comment>
<evidence type="ECO:0000256" key="3">
    <source>
        <dbReference type="ARBA" id="ARBA00022630"/>
    </source>
</evidence>
<gene>
    <name evidence="7" type="ORF">YC6258_01996</name>
</gene>
<accession>A0A0C5V3D0</accession>
<dbReference type="PANTHER" id="PTHR42784">
    <property type="entry name" value="PYRANOSE 2-OXIDASE"/>
    <property type="match status" value="1"/>
</dbReference>
<evidence type="ECO:0000259" key="6">
    <source>
        <dbReference type="Pfam" id="PF05199"/>
    </source>
</evidence>
<dbReference type="SUPFAM" id="SSF51905">
    <property type="entry name" value="FAD/NAD(P)-binding domain"/>
    <property type="match status" value="1"/>
</dbReference>
<keyword evidence="5" id="KW-0560">Oxidoreductase</keyword>
<keyword evidence="4" id="KW-0274">FAD</keyword>
<dbReference type="InterPro" id="IPR036188">
    <property type="entry name" value="FAD/NAD-bd_sf"/>
</dbReference>
<dbReference type="InterPro" id="IPR007867">
    <property type="entry name" value="GMC_OxRtase_C"/>
</dbReference>
<dbReference type="PANTHER" id="PTHR42784:SF1">
    <property type="entry name" value="PYRANOSE 2-OXIDASE"/>
    <property type="match status" value="1"/>
</dbReference>
<dbReference type="HOGENOM" id="CLU_502283_0_0_6"/>
<keyword evidence="8" id="KW-1185">Reference proteome</keyword>
<comment type="similarity">
    <text evidence="2">Belongs to the GMC oxidoreductase family.</text>
</comment>
<dbReference type="KEGG" id="gsn:YC6258_01996"/>
<dbReference type="GO" id="GO:0016614">
    <property type="term" value="F:oxidoreductase activity, acting on CH-OH group of donors"/>
    <property type="evidence" value="ECO:0007669"/>
    <property type="project" value="InterPro"/>
</dbReference>
<dbReference type="EMBL" id="CP007142">
    <property type="protein sequence ID" value="AJQ94040.1"/>
    <property type="molecule type" value="Genomic_DNA"/>
</dbReference>
<dbReference type="AlphaFoldDB" id="A0A0C5V3D0"/>
<reference evidence="7 8" key="1">
    <citation type="submission" date="2014-01" db="EMBL/GenBank/DDBJ databases">
        <title>Full genme sequencing of cellulolytic bacterium Gynuella sunshinyii YC6258T gen. nov., sp. nov.</title>
        <authorList>
            <person name="Khan H."/>
            <person name="Chung E.J."/>
            <person name="Chung Y.R."/>
        </authorList>
    </citation>
    <scope>NUCLEOTIDE SEQUENCE [LARGE SCALE GENOMIC DNA]</scope>
    <source>
        <strain evidence="7 8">YC6258</strain>
    </source>
</reference>
<protein>
    <submittedName>
        <fullName evidence="7">Choline dehydrogenase and related flavoprotein</fullName>
    </submittedName>
</protein>